<dbReference type="OrthoDB" id="446293at2759"/>
<dbReference type="GO" id="GO:0015629">
    <property type="term" value="C:actin cytoskeleton"/>
    <property type="evidence" value="ECO:0007669"/>
    <property type="project" value="TreeGrafter"/>
</dbReference>
<evidence type="ECO:0000256" key="3">
    <source>
        <dbReference type="ARBA" id="ARBA00023212"/>
    </source>
</evidence>
<keyword evidence="3" id="KW-0206">Cytoskeleton</keyword>
<evidence type="ECO:0000256" key="4">
    <source>
        <dbReference type="SAM" id="Coils"/>
    </source>
</evidence>
<dbReference type="GO" id="GO:0006897">
    <property type="term" value="P:endocytosis"/>
    <property type="evidence" value="ECO:0007669"/>
    <property type="project" value="InterPro"/>
</dbReference>
<reference evidence="6 7" key="1">
    <citation type="journal article" date="2018" name="MBio">
        <title>Comparative Genomics Reveals the Core Gene Toolbox for the Fungus-Insect Symbiosis.</title>
        <authorList>
            <person name="Wang Y."/>
            <person name="Stata M."/>
            <person name="Wang W."/>
            <person name="Stajich J.E."/>
            <person name="White M.M."/>
            <person name="Moncalvo J.M."/>
        </authorList>
    </citation>
    <scope>NUCLEOTIDE SEQUENCE [LARGE SCALE GENOMIC DNA]</scope>
    <source>
        <strain evidence="6 7">SWE-8-4</strain>
    </source>
</reference>
<dbReference type="GO" id="GO:0008289">
    <property type="term" value="F:lipid binding"/>
    <property type="evidence" value="ECO:0007669"/>
    <property type="project" value="TreeGrafter"/>
</dbReference>
<keyword evidence="7" id="KW-1185">Reference proteome</keyword>
<evidence type="ECO:0000256" key="1">
    <source>
        <dbReference type="ARBA" id="ARBA00004245"/>
    </source>
</evidence>
<protein>
    <recommendedName>
        <fullName evidence="5">BAR domain-containing protein</fullName>
    </recommendedName>
</protein>
<dbReference type="GO" id="GO:0051666">
    <property type="term" value="P:actin cortical patch localization"/>
    <property type="evidence" value="ECO:0007669"/>
    <property type="project" value="InterPro"/>
</dbReference>
<feature type="domain" description="BAR" evidence="5">
    <location>
        <begin position="29"/>
        <end position="154"/>
    </location>
</feature>
<dbReference type="InterPro" id="IPR004148">
    <property type="entry name" value="BAR_dom"/>
</dbReference>
<dbReference type="PANTHER" id="PTHR47174">
    <property type="entry name" value="BRIDGING INTEGRATOR 3"/>
    <property type="match status" value="1"/>
</dbReference>
<evidence type="ECO:0000259" key="5">
    <source>
        <dbReference type="Pfam" id="PF03114"/>
    </source>
</evidence>
<comment type="subcellular location">
    <subcellularLocation>
        <location evidence="1">Cytoplasm</location>
        <location evidence="1">Cytoskeleton</location>
    </subcellularLocation>
</comment>
<sequence>MSKWENLKKNIGRTGGKMFKGDDLRNAAPDLYEQAERFEILKKKADRLQLEARNFLDSVKKMSFAQKELAKNLSVTSGGTNDHTSSQHKLAQASTFINDNIFAQFEQLYSTTVLEPIETYCSYLPDFEEAISKTKKRLQDLEKARSQYSKAVSKSPEDPVIAAAVSYPFHLLLSLDIYYHLLISTIIS</sequence>
<comment type="caution">
    <text evidence="6">The sequence shown here is derived from an EMBL/GenBank/DDBJ whole genome shotgun (WGS) entry which is preliminary data.</text>
</comment>
<dbReference type="AlphaFoldDB" id="A0A2T9YTH4"/>
<dbReference type="InterPro" id="IPR027267">
    <property type="entry name" value="AH/BAR_dom_sf"/>
</dbReference>
<keyword evidence="2" id="KW-0963">Cytoplasm</keyword>
<feature type="coiled-coil region" evidence="4">
    <location>
        <begin position="124"/>
        <end position="151"/>
    </location>
</feature>
<dbReference type="GO" id="GO:0097320">
    <property type="term" value="P:plasma membrane tubulation"/>
    <property type="evidence" value="ECO:0007669"/>
    <property type="project" value="TreeGrafter"/>
</dbReference>
<accession>A0A2T9YTH4</accession>
<name>A0A2T9YTH4_9FUNG</name>
<dbReference type="GO" id="GO:0043332">
    <property type="term" value="C:mating projection tip"/>
    <property type="evidence" value="ECO:0007669"/>
    <property type="project" value="TreeGrafter"/>
</dbReference>
<dbReference type="GO" id="GO:1990528">
    <property type="term" value="C:Rvs161p-Rvs167p complex"/>
    <property type="evidence" value="ECO:0007669"/>
    <property type="project" value="TreeGrafter"/>
</dbReference>
<evidence type="ECO:0000313" key="6">
    <source>
        <dbReference type="EMBL" id="PVU95643.1"/>
    </source>
</evidence>
<dbReference type="Gene3D" id="1.20.1270.60">
    <property type="entry name" value="Arfaptin homology (AH) domain/BAR domain"/>
    <property type="match status" value="1"/>
</dbReference>
<dbReference type="InterPro" id="IPR046982">
    <property type="entry name" value="BIN3/RVS161-like"/>
</dbReference>
<keyword evidence="4" id="KW-0175">Coiled coil</keyword>
<gene>
    <name evidence="6" type="ORF">BB561_001680</name>
</gene>
<evidence type="ECO:0000313" key="7">
    <source>
        <dbReference type="Proteomes" id="UP000245383"/>
    </source>
</evidence>
<dbReference type="Pfam" id="PF03114">
    <property type="entry name" value="BAR"/>
    <property type="match status" value="1"/>
</dbReference>
<dbReference type="STRING" id="133385.A0A2T9YTH4"/>
<dbReference type="GO" id="GO:0031097">
    <property type="term" value="C:medial cortex"/>
    <property type="evidence" value="ECO:0007669"/>
    <property type="project" value="TreeGrafter"/>
</dbReference>
<proteinExistence type="predicted"/>
<dbReference type="EMBL" id="MBFR01000050">
    <property type="protein sequence ID" value="PVU95643.1"/>
    <property type="molecule type" value="Genomic_DNA"/>
</dbReference>
<dbReference type="SUPFAM" id="SSF103657">
    <property type="entry name" value="BAR/IMD domain-like"/>
    <property type="match status" value="1"/>
</dbReference>
<dbReference type="PANTHER" id="PTHR47174:SF3">
    <property type="entry name" value="BRIDGING INTEGRATOR 3"/>
    <property type="match status" value="1"/>
</dbReference>
<dbReference type="Proteomes" id="UP000245383">
    <property type="component" value="Unassembled WGS sequence"/>
</dbReference>
<organism evidence="6 7">
    <name type="scientific">Smittium simulii</name>
    <dbReference type="NCBI Taxonomy" id="133385"/>
    <lineage>
        <taxon>Eukaryota</taxon>
        <taxon>Fungi</taxon>
        <taxon>Fungi incertae sedis</taxon>
        <taxon>Zoopagomycota</taxon>
        <taxon>Kickxellomycotina</taxon>
        <taxon>Harpellomycetes</taxon>
        <taxon>Harpellales</taxon>
        <taxon>Legeriomycetaceae</taxon>
        <taxon>Smittium</taxon>
    </lineage>
</organism>
<evidence type="ECO:0000256" key="2">
    <source>
        <dbReference type="ARBA" id="ARBA00022490"/>
    </source>
</evidence>